<evidence type="ECO:0000313" key="1">
    <source>
        <dbReference type="EMBL" id="CDP36697.1"/>
    </source>
</evidence>
<name>A0A060TCW7_BLAAD</name>
<organism evidence="1">
    <name type="scientific">Blastobotrys adeninivorans</name>
    <name type="common">Yeast</name>
    <name type="synonym">Arxula adeninivorans</name>
    <dbReference type="NCBI Taxonomy" id="409370"/>
    <lineage>
        <taxon>Eukaryota</taxon>
        <taxon>Fungi</taxon>
        <taxon>Dikarya</taxon>
        <taxon>Ascomycota</taxon>
        <taxon>Saccharomycotina</taxon>
        <taxon>Dipodascomycetes</taxon>
        <taxon>Dipodascales</taxon>
        <taxon>Trichomonascaceae</taxon>
        <taxon>Blastobotrys</taxon>
    </lineage>
</organism>
<sequence>MPQLWNVQVLDLRDSGRGADIHTKIKIRKKAGTKENQKGRAYNKGTGTHNHPFYVLSCVNFLGPGPNYSTPKESPLLLARMVPHRPTCGPPLYQSRGARVTRARKCGTVGIFAQLKKGLKSSPHVWP</sequence>
<reference evidence="1" key="1">
    <citation type="submission" date="2014-02" db="EMBL/GenBank/DDBJ databases">
        <authorList>
            <person name="Genoscope - CEA"/>
        </authorList>
    </citation>
    <scope>NUCLEOTIDE SEQUENCE</scope>
    <source>
        <strain evidence="1">LS3</strain>
    </source>
</reference>
<accession>A0A060TCW7</accession>
<dbReference type="AlphaFoldDB" id="A0A060TCW7"/>
<gene>
    <name evidence="1" type="ORF">GNLVRS02_ARAD1B18920g</name>
</gene>
<reference evidence="1" key="2">
    <citation type="submission" date="2014-06" db="EMBL/GenBank/DDBJ databases">
        <title>The complete genome of Blastobotrys (Arxula) adeninivorans LS3 - a yeast of biotechnological interest.</title>
        <authorList>
            <person name="Kunze G."/>
            <person name="Gaillardin C."/>
            <person name="Czernicka M."/>
            <person name="Durrens P."/>
            <person name="Martin T."/>
            <person name="Boer E."/>
            <person name="Gabaldon T."/>
            <person name="Cruz J."/>
            <person name="Talla E."/>
            <person name="Marck C."/>
            <person name="Goffeau A."/>
            <person name="Barbe V."/>
            <person name="Baret P."/>
            <person name="Baronian K."/>
            <person name="Beier S."/>
            <person name="Bleykasten C."/>
            <person name="Bode R."/>
            <person name="Casaregola S."/>
            <person name="Despons L."/>
            <person name="Fairhead C."/>
            <person name="Giersberg M."/>
            <person name="Gierski P."/>
            <person name="Hahnel U."/>
            <person name="Hartmann A."/>
            <person name="Jankowska D."/>
            <person name="Jubin C."/>
            <person name="Jung P."/>
            <person name="Lafontaine I."/>
            <person name="Leh-Louis V."/>
            <person name="Lemaire M."/>
            <person name="Marcet-Houben M."/>
            <person name="Mascher M."/>
            <person name="Morel G."/>
            <person name="Richard G.-F."/>
            <person name="Riechen J."/>
            <person name="Sacerdot C."/>
            <person name="Sarkar A."/>
            <person name="Savel G."/>
            <person name="Schacherer J."/>
            <person name="Sherman D."/>
            <person name="Straub M.-L."/>
            <person name="Stein N."/>
            <person name="Thierry A."/>
            <person name="Trautwein-Schult A."/>
            <person name="Westhof E."/>
            <person name="Worch S."/>
            <person name="Dujon B."/>
            <person name="Souciet J.-L."/>
            <person name="Wincker P."/>
            <person name="Scholz U."/>
            <person name="Neuveglise N."/>
        </authorList>
    </citation>
    <scope>NUCLEOTIDE SEQUENCE</scope>
    <source>
        <strain evidence="1">LS3</strain>
    </source>
</reference>
<protein>
    <submittedName>
        <fullName evidence="1">ARAD1B18920p</fullName>
    </submittedName>
</protein>
<proteinExistence type="predicted"/>
<dbReference type="EMBL" id="HG937692">
    <property type="protein sequence ID" value="CDP36697.1"/>
    <property type="molecule type" value="Genomic_DNA"/>
</dbReference>